<accession>A0A450S9T3</accession>
<dbReference type="SUPFAM" id="SSF88723">
    <property type="entry name" value="PIN domain-like"/>
    <property type="match status" value="1"/>
</dbReference>
<dbReference type="AlphaFoldDB" id="A0A450S9T3"/>
<dbReference type="InterPro" id="IPR029060">
    <property type="entry name" value="PIN-like_dom_sf"/>
</dbReference>
<evidence type="ECO:0000313" key="2">
    <source>
        <dbReference type="EMBL" id="VFJ49305.1"/>
    </source>
</evidence>
<evidence type="ECO:0008006" key="4">
    <source>
        <dbReference type="Google" id="ProtNLM"/>
    </source>
</evidence>
<dbReference type="EMBL" id="CAADFA010000069">
    <property type="protein sequence ID" value="VFJ49305.1"/>
    <property type="molecule type" value="Genomic_DNA"/>
</dbReference>
<gene>
    <name evidence="1" type="ORF">BECKFM1743A_GA0114220_100635</name>
    <name evidence="3" type="ORF">BECKFM1743B_GA0114221_100715</name>
    <name evidence="2" type="ORF">BECKFM1743C_GA0114222_100695</name>
</gene>
<dbReference type="EMBL" id="CAADFL010000071">
    <property type="protein sequence ID" value="VFK08470.1"/>
    <property type="molecule type" value="Genomic_DNA"/>
</dbReference>
<evidence type="ECO:0000313" key="1">
    <source>
        <dbReference type="EMBL" id="VFJ48809.1"/>
    </source>
</evidence>
<evidence type="ECO:0000313" key="3">
    <source>
        <dbReference type="EMBL" id="VFK08470.1"/>
    </source>
</evidence>
<reference evidence="1" key="1">
    <citation type="submission" date="2019-02" db="EMBL/GenBank/DDBJ databases">
        <authorList>
            <person name="Gruber-Vodicka R. H."/>
            <person name="Seah K. B. B."/>
        </authorList>
    </citation>
    <scope>NUCLEOTIDE SEQUENCE</scope>
    <source>
        <strain evidence="1">BECK_BZ163</strain>
        <strain evidence="3">BECK_BZ164</strain>
        <strain evidence="2">BECK_BZ165</strain>
    </source>
</reference>
<protein>
    <recommendedName>
        <fullName evidence="4">PIN domain-containing protein</fullName>
    </recommendedName>
</protein>
<proteinExistence type="predicted"/>
<dbReference type="EMBL" id="CAADEZ010000063">
    <property type="protein sequence ID" value="VFJ48809.1"/>
    <property type="molecule type" value="Genomic_DNA"/>
</dbReference>
<organism evidence="1">
    <name type="scientific">Candidatus Kentrum sp. FM</name>
    <dbReference type="NCBI Taxonomy" id="2126340"/>
    <lineage>
        <taxon>Bacteria</taxon>
        <taxon>Pseudomonadati</taxon>
        <taxon>Pseudomonadota</taxon>
        <taxon>Gammaproteobacteria</taxon>
        <taxon>Candidatus Kentrum</taxon>
    </lineage>
</organism>
<sequence>MKRYLDNCCFNRPFDDQLQRRIRRESEAKLKVQEAIRSGLFELIWSYMLDYENNKNPFRERRDRIGKWRMYASEDIQEDEGIYETAVMVNRHGIKKLDSLHIACAIGAAADYFVTTDDGILGKKAMLIHEIRITDPVEFVQEVSL</sequence>
<name>A0A450S9T3_9GAMM</name>